<comment type="caution">
    <text evidence="2">The sequence shown here is derived from an EMBL/GenBank/DDBJ whole genome shotgun (WGS) entry which is preliminary data.</text>
</comment>
<name>A0A852YIZ4_9MICO</name>
<protein>
    <recommendedName>
        <fullName evidence="4">Lipoprotein antigen</fullName>
    </recommendedName>
</protein>
<sequence length="165" mass="16393">MRRPLRLVIVAATATAAAVMTGCVAVDPAPHPDRSSSATSKPSPSAAIAGGGGIEYAGGAGGTIAWTTAVCTVANGRLGAMTTPDPRQSSDAPTLTYAVTDGAGAHLTLPDGRVFSRTGTLDGVVAGEHRGVWSISFATTALDDPEGGDAVTVSGEITCSRLEQG</sequence>
<proteinExistence type="predicted"/>
<keyword evidence="1" id="KW-0732">Signal</keyword>
<reference evidence="2 3" key="1">
    <citation type="submission" date="2020-07" db="EMBL/GenBank/DDBJ databases">
        <title>Sequencing the genomes of 1000 actinobacteria strains.</title>
        <authorList>
            <person name="Klenk H.-P."/>
        </authorList>
    </citation>
    <scope>NUCLEOTIDE SEQUENCE [LARGE SCALE GENOMIC DNA]</scope>
    <source>
        <strain evidence="2 3">DSM 23141</strain>
    </source>
</reference>
<dbReference type="AlphaFoldDB" id="A0A852YIZ4"/>
<evidence type="ECO:0000313" key="3">
    <source>
        <dbReference type="Proteomes" id="UP000553888"/>
    </source>
</evidence>
<accession>A0A852YIZ4</accession>
<evidence type="ECO:0000256" key="1">
    <source>
        <dbReference type="SAM" id="SignalP"/>
    </source>
</evidence>
<feature type="chain" id="PRO_5032666712" description="Lipoprotein antigen" evidence="1">
    <location>
        <begin position="26"/>
        <end position="165"/>
    </location>
</feature>
<dbReference type="EMBL" id="JACBZY010000001">
    <property type="protein sequence ID" value="NYG99907.1"/>
    <property type="molecule type" value="Genomic_DNA"/>
</dbReference>
<dbReference type="Proteomes" id="UP000553888">
    <property type="component" value="Unassembled WGS sequence"/>
</dbReference>
<organism evidence="2 3">
    <name type="scientific">Schumannella luteola</name>
    <dbReference type="NCBI Taxonomy" id="472059"/>
    <lineage>
        <taxon>Bacteria</taxon>
        <taxon>Bacillati</taxon>
        <taxon>Actinomycetota</taxon>
        <taxon>Actinomycetes</taxon>
        <taxon>Micrococcales</taxon>
        <taxon>Microbacteriaceae</taxon>
        <taxon>Schumannella</taxon>
    </lineage>
</organism>
<feature type="signal peptide" evidence="1">
    <location>
        <begin position="1"/>
        <end position="25"/>
    </location>
</feature>
<dbReference type="RefSeq" id="WP_179568398.1">
    <property type="nucleotide sequence ID" value="NZ_JACBZY010000001.1"/>
</dbReference>
<keyword evidence="3" id="KW-1185">Reference proteome</keyword>
<evidence type="ECO:0008006" key="4">
    <source>
        <dbReference type="Google" id="ProtNLM"/>
    </source>
</evidence>
<dbReference type="PROSITE" id="PS51257">
    <property type="entry name" value="PROKAR_LIPOPROTEIN"/>
    <property type="match status" value="1"/>
</dbReference>
<gene>
    <name evidence="2" type="ORF">BJ979_002533</name>
</gene>
<evidence type="ECO:0000313" key="2">
    <source>
        <dbReference type="EMBL" id="NYG99907.1"/>
    </source>
</evidence>